<dbReference type="EMBL" id="JAJAGQ010000011">
    <property type="protein sequence ID" value="KAJ8549777.1"/>
    <property type="molecule type" value="Genomic_DNA"/>
</dbReference>
<dbReference type="Proteomes" id="UP001152561">
    <property type="component" value="Unassembled WGS sequence"/>
</dbReference>
<gene>
    <name evidence="1" type="ORF">K7X08_033484</name>
</gene>
<reference evidence="2" key="1">
    <citation type="journal article" date="2023" name="Proc. Natl. Acad. Sci. U.S.A.">
        <title>Genomic and structural basis for evolution of tropane alkaloid biosynthesis.</title>
        <authorList>
            <person name="Wanga Y.-J."/>
            <person name="Taina T."/>
            <person name="Yua J.-Y."/>
            <person name="Lia J."/>
            <person name="Xua B."/>
            <person name="Chenc J."/>
            <person name="D'Auriad J.C."/>
            <person name="Huanga J.-P."/>
            <person name="Huanga S.-X."/>
        </authorList>
    </citation>
    <scope>NUCLEOTIDE SEQUENCE [LARGE SCALE GENOMIC DNA]</scope>
    <source>
        <strain evidence="2">cv. KIB-2019</strain>
    </source>
</reference>
<protein>
    <submittedName>
        <fullName evidence="1">Uncharacterized protein</fullName>
    </submittedName>
</protein>
<name>A0A9Q1M397_9SOLA</name>
<organism evidence="1 2">
    <name type="scientific">Anisodus acutangulus</name>
    <dbReference type="NCBI Taxonomy" id="402998"/>
    <lineage>
        <taxon>Eukaryota</taxon>
        <taxon>Viridiplantae</taxon>
        <taxon>Streptophyta</taxon>
        <taxon>Embryophyta</taxon>
        <taxon>Tracheophyta</taxon>
        <taxon>Spermatophyta</taxon>
        <taxon>Magnoliopsida</taxon>
        <taxon>eudicotyledons</taxon>
        <taxon>Gunneridae</taxon>
        <taxon>Pentapetalae</taxon>
        <taxon>asterids</taxon>
        <taxon>lamiids</taxon>
        <taxon>Solanales</taxon>
        <taxon>Solanaceae</taxon>
        <taxon>Solanoideae</taxon>
        <taxon>Hyoscyameae</taxon>
        <taxon>Anisodus</taxon>
    </lineage>
</organism>
<proteinExistence type="predicted"/>
<dbReference type="AlphaFoldDB" id="A0A9Q1M397"/>
<keyword evidence="2" id="KW-1185">Reference proteome</keyword>
<evidence type="ECO:0000313" key="2">
    <source>
        <dbReference type="Proteomes" id="UP001152561"/>
    </source>
</evidence>
<sequence length="111" mass="12509">MEIGFRVRNIHRLTELWKEVQAGVIEIDDEDKVNDEGDNPVSPLRYVSGTETIVLRLTLSSIARSLLLGDGPSQEERKLNEEIQHLRAEVEDLRADLKDSGFPAVTSARCH</sequence>
<evidence type="ECO:0000313" key="1">
    <source>
        <dbReference type="EMBL" id="KAJ8549777.1"/>
    </source>
</evidence>
<comment type="caution">
    <text evidence="1">The sequence shown here is derived from an EMBL/GenBank/DDBJ whole genome shotgun (WGS) entry which is preliminary data.</text>
</comment>
<accession>A0A9Q1M397</accession>